<reference evidence="2 3" key="1">
    <citation type="journal article" date="2016" name="Appl. Microbiol. Biotechnol.">
        <title>Characterization of T-DNA insertion mutants with decreased virulence in the entomopathogenic fungus Beauveria bassiana JEF-007.</title>
        <authorList>
            <person name="Kim S."/>
            <person name="Lee S.J."/>
            <person name="Nai Y.S."/>
            <person name="Yu J.S."/>
            <person name="Lee M.R."/>
            <person name="Yang Y.T."/>
            <person name="Kim J.S."/>
        </authorList>
    </citation>
    <scope>NUCLEOTIDE SEQUENCE [LARGE SCALE GENOMIC DNA]</scope>
    <source>
        <strain evidence="2 3">JEF-007</strain>
    </source>
</reference>
<evidence type="ECO:0000313" key="3">
    <source>
        <dbReference type="Proteomes" id="UP000235728"/>
    </source>
</evidence>
<protein>
    <submittedName>
        <fullName evidence="2">Uncharacterized protein</fullName>
    </submittedName>
</protein>
<dbReference type="Proteomes" id="UP000235728">
    <property type="component" value="Unassembled WGS sequence"/>
</dbReference>
<feature type="region of interest" description="Disordered" evidence="1">
    <location>
        <begin position="35"/>
        <end position="60"/>
    </location>
</feature>
<name>A0A2N6NZ89_BEABA</name>
<evidence type="ECO:0000256" key="1">
    <source>
        <dbReference type="SAM" id="MobiDB-lite"/>
    </source>
</evidence>
<accession>A0A2N6NZ89</accession>
<feature type="compositionally biased region" description="Polar residues" evidence="1">
    <location>
        <begin position="36"/>
        <end position="60"/>
    </location>
</feature>
<dbReference type="EMBL" id="MRVG01000002">
    <property type="protein sequence ID" value="PMB72578.1"/>
    <property type="molecule type" value="Genomic_DNA"/>
</dbReference>
<proteinExistence type="predicted"/>
<organism evidence="2 3">
    <name type="scientific">Beauveria bassiana</name>
    <name type="common">White muscardine disease fungus</name>
    <name type="synonym">Tritirachium shiotae</name>
    <dbReference type="NCBI Taxonomy" id="176275"/>
    <lineage>
        <taxon>Eukaryota</taxon>
        <taxon>Fungi</taxon>
        <taxon>Dikarya</taxon>
        <taxon>Ascomycota</taxon>
        <taxon>Pezizomycotina</taxon>
        <taxon>Sordariomycetes</taxon>
        <taxon>Hypocreomycetidae</taxon>
        <taxon>Hypocreales</taxon>
        <taxon>Cordycipitaceae</taxon>
        <taxon>Beauveria</taxon>
    </lineage>
</organism>
<evidence type="ECO:0000313" key="2">
    <source>
        <dbReference type="EMBL" id="PMB72578.1"/>
    </source>
</evidence>
<gene>
    <name evidence="2" type="ORF">BM221_002684</name>
</gene>
<sequence>MAVTTTIIIAPSQSTQLMPSIYDIDFSIFTQLGEFQRQNASDSPPYQTPYPGTTSPDTSE</sequence>
<dbReference type="AlphaFoldDB" id="A0A2N6NZ89"/>
<comment type="caution">
    <text evidence="2">The sequence shown here is derived from an EMBL/GenBank/DDBJ whole genome shotgun (WGS) entry which is preliminary data.</text>
</comment>